<sequence>MTHTTTIALVTGANKGIGHAIAAALAERRMTVLVGARDIERRNAAVRMLRAAGGDVHGITLDVTAAEIIAMAAEEIATRYGRLDVLVNNAGITGDERQIPGAGADVPAEVRRVFETNVFGLVAVTEAMLPLLLRSPAGRVVNVSGRGGSLTAMATPDGEFADLPPLLGYPASKAAVNAVTTQYAKHLRRNGILVNAVCPGHTATEGNGFTGDRTTRQAAAIAVRMATLGPGGPTGAFVDENGPIPW</sequence>
<evidence type="ECO:0000313" key="6">
    <source>
        <dbReference type="Proteomes" id="UP001165135"/>
    </source>
</evidence>
<comment type="caution">
    <text evidence="5">The sequence shown here is derived from an EMBL/GenBank/DDBJ whole genome shotgun (WGS) entry which is preliminary data.</text>
</comment>
<protein>
    <submittedName>
        <fullName evidence="5">Dehydrogenase</fullName>
    </submittedName>
</protein>
<dbReference type="SUPFAM" id="SSF51735">
    <property type="entry name" value="NAD(P)-binding Rossmann-fold domains"/>
    <property type="match status" value="1"/>
</dbReference>
<dbReference type="AlphaFoldDB" id="A0A9W6RPZ9"/>
<dbReference type="InterPro" id="IPR036291">
    <property type="entry name" value="NAD(P)-bd_dom_sf"/>
</dbReference>
<dbReference type="Pfam" id="PF00106">
    <property type="entry name" value="adh_short"/>
    <property type="match status" value="1"/>
</dbReference>
<evidence type="ECO:0000256" key="2">
    <source>
        <dbReference type="ARBA" id="ARBA00022857"/>
    </source>
</evidence>
<evidence type="ECO:0000256" key="1">
    <source>
        <dbReference type="ARBA" id="ARBA00006484"/>
    </source>
</evidence>
<name>A0A9W6RPZ9_9ACTN</name>
<dbReference type="RefSeq" id="WP_285627929.1">
    <property type="nucleotide sequence ID" value="NZ_BSTJ01000008.1"/>
</dbReference>
<proteinExistence type="inferred from homology"/>
<dbReference type="PRINTS" id="PR00080">
    <property type="entry name" value="SDRFAMILY"/>
</dbReference>
<evidence type="ECO:0000313" key="5">
    <source>
        <dbReference type="EMBL" id="GLY77830.1"/>
    </source>
</evidence>
<dbReference type="EMBL" id="BSTJ01000008">
    <property type="protein sequence ID" value="GLY77830.1"/>
    <property type="molecule type" value="Genomic_DNA"/>
</dbReference>
<gene>
    <name evidence="5" type="ORF">Airi01_060970</name>
</gene>
<reference evidence="5" key="1">
    <citation type="submission" date="2023-03" db="EMBL/GenBank/DDBJ databases">
        <title>Actinoallomurus iriomotensis NBRC 103681.</title>
        <authorList>
            <person name="Ichikawa N."/>
            <person name="Sato H."/>
            <person name="Tonouchi N."/>
        </authorList>
    </citation>
    <scope>NUCLEOTIDE SEQUENCE</scope>
    <source>
        <strain evidence="5">NBRC 103681</strain>
    </source>
</reference>
<dbReference type="PRINTS" id="PR00081">
    <property type="entry name" value="GDHRDH"/>
</dbReference>
<dbReference type="PROSITE" id="PS00061">
    <property type="entry name" value="ADH_SHORT"/>
    <property type="match status" value="1"/>
</dbReference>
<organism evidence="5 6">
    <name type="scientific">Actinoallomurus iriomotensis</name>
    <dbReference type="NCBI Taxonomy" id="478107"/>
    <lineage>
        <taxon>Bacteria</taxon>
        <taxon>Bacillati</taxon>
        <taxon>Actinomycetota</taxon>
        <taxon>Actinomycetes</taxon>
        <taxon>Streptosporangiales</taxon>
        <taxon>Thermomonosporaceae</taxon>
        <taxon>Actinoallomurus</taxon>
    </lineage>
</organism>
<keyword evidence="2" id="KW-0521">NADP</keyword>
<dbReference type="Gene3D" id="3.40.50.720">
    <property type="entry name" value="NAD(P)-binding Rossmann-like Domain"/>
    <property type="match status" value="1"/>
</dbReference>
<evidence type="ECO:0000256" key="3">
    <source>
        <dbReference type="ARBA" id="ARBA00023002"/>
    </source>
</evidence>
<dbReference type="GO" id="GO:0016491">
    <property type="term" value="F:oxidoreductase activity"/>
    <property type="evidence" value="ECO:0007669"/>
    <property type="project" value="UniProtKB-KW"/>
</dbReference>
<dbReference type="InterPro" id="IPR020904">
    <property type="entry name" value="Sc_DH/Rdtase_CS"/>
</dbReference>
<evidence type="ECO:0000256" key="4">
    <source>
        <dbReference type="RuleBase" id="RU000363"/>
    </source>
</evidence>
<accession>A0A9W6RPZ9</accession>
<dbReference type="PANTHER" id="PTHR43490">
    <property type="entry name" value="(+)-NEOMENTHOL DEHYDROGENASE"/>
    <property type="match status" value="1"/>
</dbReference>
<dbReference type="InterPro" id="IPR002347">
    <property type="entry name" value="SDR_fam"/>
</dbReference>
<keyword evidence="3" id="KW-0560">Oxidoreductase</keyword>
<dbReference type="Proteomes" id="UP001165135">
    <property type="component" value="Unassembled WGS sequence"/>
</dbReference>
<dbReference type="PANTHER" id="PTHR43490:SF99">
    <property type="entry name" value="SHORT-CHAIN DEHYDROGENASE_REDUCTASE"/>
    <property type="match status" value="1"/>
</dbReference>
<comment type="similarity">
    <text evidence="1 4">Belongs to the short-chain dehydrogenases/reductases (SDR) family.</text>
</comment>